<dbReference type="AlphaFoldDB" id="A0A517Z222"/>
<gene>
    <name evidence="1" type="ORF">Mal4_07940</name>
</gene>
<keyword evidence="2" id="KW-1185">Reference proteome</keyword>
<reference evidence="1 2" key="1">
    <citation type="submission" date="2019-02" db="EMBL/GenBank/DDBJ databases">
        <title>Deep-cultivation of Planctomycetes and their phenomic and genomic characterization uncovers novel biology.</title>
        <authorList>
            <person name="Wiegand S."/>
            <person name="Jogler M."/>
            <person name="Boedeker C."/>
            <person name="Pinto D."/>
            <person name="Vollmers J."/>
            <person name="Rivas-Marin E."/>
            <person name="Kohn T."/>
            <person name="Peeters S.H."/>
            <person name="Heuer A."/>
            <person name="Rast P."/>
            <person name="Oberbeckmann S."/>
            <person name="Bunk B."/>
            <person name="Jeske O."/>
            <person name="Meyerdierks A."/>
            <person name="Storesund J.E."/>
            <person name="Kallscheuer N."/>
            <person name="Luecker S."/>
            <person name="Lage O.M."/>
            <person name="Pohl T."/>
            <person name="Merkel B.J."/>
            <person name="Hornburger P."/>
            <person name="Mueller R.-W."/>
            <person name="Bruemmer F."/>
            <person name="Labrenz M."/>
            <person name="Spormann A.M."/>
            <person name="Op den Camp H."/>
            <person name="Overmann J."/>
            <person name="Amann R."/>
            <person name="Jetten M.S.M."/>
            <person name="Mascher T."/>
            <person name="Medema M.H."/>
            <person name="Devos D.P."/>
            <person name="Kaster A.-K."/>
            <person name="Ovreas L."/>
            <person name="Rohde M."/>
            <person name="Galperin M.Y."/>
            <person name="Jogler C."/>
        </authorList>
    </citation>
    <scope>NUCLEOTIDE SEQUENCE [LARGE SCALE GENOMIC DNA]</scope>
    <source>
        <strain evidence="1 2">Mal4</strain>
    </source>
</reference>
<dbReference type="InterPro" id="IPR009367">
    <property type="entry name" value="Elm1-like"/>
</dbReference>
<evidence type="ECO:0000313" key="1">
    <source>
        <dbReference type="EMBL" id="QDU36508.1"/>
    </source>
</evidence>
<evidence type="ECO:0000313" key="2">
    <source>
        <dbReference type="Proteomes" id="UP000320496"/>
    </source>
</evidence>
<accession>A0A517Z222</accession>
<evidence type="ECO:0008006" key="3">
    <source>
        <dbReference type="Google" id="ProtNLM"/>
    </source>
</evidence>
<dbReference type="EMBL" id="CP036275">
    <property type="protein sequence ID" value="QDU36508.1"/>
    <property type="molecule type" value="Genomic_DNA"/>
</dbReference>
<sequence length="336" mass="38116">MTSDRRARFSRSMSLPNRVQTVRRAADGIPSTTTTVWYLTDGRPGHRTQVDGLLQALARLTPLRSREIPITDRWGWLPEAIRGQFPQAPDGGRPDLIVACGHKTHLPGLWLRRRVGGRLIVLMRPTIPPQMFDLCILPDFHRIPRSRRVISTRGVINPMCPVQEAEILPQSGLILLGGPSRHHRWSHPDILQQVRKLIARDPDRTWTLSTSRRTPTALIEELSELAPQDLVIRAVSETPPGWLREELPRHETVFVTEDSLSMLYEALTAGARVGLIHVPARRHGRHTRCIATLVREGWVSPLEMWEQTGRLPDPPGRLAEAERCAEIIRDRFLRAA</sequence>
<organism evidence="1 2">
    <name type="scientific">Maioricimonas rarisocia</name>
    <dbReference type="NCBI Taxonomy" id="2528026"/>
    <lineage>
        <taxon>Bacteria</taxon>
        <taxon>Pseudomonadati</taxon>
        <taxon>Planctomycetota</taxon>
        <taxon>Planctomycetia</taxon>
        <taxon>Planctomycetales</taxon>
        <taxon>Planctomycetaceae</taxon>
        <taxon>Maioricimonas</taxon>
    </lineage>
</organism>
<dbReference type="KEGG" id="mri:Mal4_07940"/>
<name>A0A517Z222_9PLAN</name>
<protein>
    <recommendedName>
        <fullName evidence="3">Nucleoside-diphosphate sugar epimerase</fullName>
    </recommendedName>
</protein>
<dbReference type="Pfam" id="PF06258">
    <property type="entry name" value="Mito_fiss_Elm1"/>
    <property type="match status" value="1"/>
</dbReference>
<dbReference type="Proteomes" id="UP000320496">
    <property type="component" value="Chromosome"/>
</dbReference>
<proteinExistence type="predicted"/>